<dbReference type="Pfam" id="PF00067">
    <property type="entry name" value="p450"/>
    <property type="match status" value="2"/>
</dbReference>
<dbReference type="GO" id="GO:0020037">
    <property type="term" value="F:heme binding"/>
    <property type="evidence" value="ECO:0007669"/>
    <property type="project" value="InterPro"/>
</dbReference>
<evidence type="ECO:0000256" key="1">
    <source>
        <dbReference type="ARBA" id="ARBA00001971"/>
    </source>
</evidence>
<evidence type="ECO:0000256" key="2">
    <source>
        <dbReference type="ARBA" id="ARBA00010617"/>
    </source>
</evidence>
<keyword evidence="5 7" id="KW-0408">Iron</keyword>
<sequence>MPDGSGPCMSPCDGAIGISCRGDRQTPLPRTPYTPVRHYLHRRRASGSMCKSFILPNGPNLECGINMNLWSPVWAVCASISVGVLVYLLHQALLPQPLPGIPHEVGSAKSILGDLPAVAKVSETGSMLEWLQQLCYKHSSPLVQVFIAPLGKPFLVLGDFREARDVLVRRIAEWDRADWAIDGLGGIGKHHHIVQKTGTQWKLNRRLIKGLMSPPFLRSVAAPNIYQGITDLLDLWELKADVANGLAFDPSWDVSLALLDCILPITFGRSALVAQSVRTLDFLKETDLKPYVAAAARRNHLDFPAPVQALPDFVLSILRSSESIADSFSWPRPSWYWAWHWLWPSHWRTSSLRTDFVRQQVASSLQKFRQVSERGPLEEEERIGCAVDFVLERELDFARREERSPAYFSEVINDELYGFIIAGHDTSTTTARWGLKFLSDNPVVQTKLRQSLHDGHPRALAEGRLPTVEEMMTASIPYRDAAVEEILRLAGSFSFLFRQATCDTVLLGHFIPRGTQLLILQNGPDTTLPGVDSVVQESDRSTSSQKAALHRGVRAWDPATVREFRPERWLVPSSAEGSLSFDGQAGPTLAFSDGVRGCYGRRLAYLQLKIMFTLLVWRFELLPCAPGLSSYAGLERLTRGPKQCYIRLKSV</sequence>
<dbReference type="GO" id="GO:0005506">
    <property type="term" value="F:iron ion binding"/>
    <property type="evidence" value="ECO:0007669"/>
    <property type="project" value="InterPro"/>
</dbReference>
<dbReference type="PANTHER" id="PTHR24305">
    <property type="entry name" value="CYTOCHROME P450"/>
    <property type="match status" value="1"/>
</dbReference>
<dbReference type="InterPro" id="IPR001128">
    <property type="entry name" value="Cyt_P450"/>
</dbReference>
<dbReference type="InterPro" id="IPR050121">
    <property type="entry name" value="Cytochrome_P450_monoxygenase"/>
</dbReference>
<evidence type="ECO:0000313" key="9">
    <source>
        <dbReference type="Proteomes" id="UP001175261"/>
    </source>
</evidence>
<dbReference type="GO" id="GO:0016705">
    <property type="term" value="F:oxidoreductase activity, acting on paired donors, with incorporation or reduction of molecular oxygen"/>
    <property type="evidence" value="ECO:0007669"/>
    <property type="project" value="InterPro"/>
</dbReference>
<reference evidence="8" key="1">
    <citation type="submission" date="2022-10" db="EMBL/GenBank/DDBJ databases">
        <title>Determination and structural analysis of whole genome sequence of Sarocladium strictum F4-1.</title>
        <authorList>
            <person name="Hu L."/>
            <person name="Jiang Y."/>
        </authorList>
    </citation>
    <scope>NUCLEOTIDE SEQUENCE</scope>
    <source>
        <strain evidence="8">F4-1</strain>
    </source>
</reference>
<dbReference type="InterPro" id="IPR036396">
    <property type="entry name" value="Cyt_P450_sf"/>
</dbReference>
<keyword evidence="6" id="KW-0560">Oxidoreductase</keyword>
<evidence type="ECO:0008006" key="10">
    <source>
        <dbReference type="Google" id="ProtNLM"/>
    </source>
</evidence>
<keyword evidence="4 7" id="KW-0479">Metal-binding</keyword>
<dbReference type="SUPFAM" id="SSF48264">
    <property type="entry name" value="Cytochrome P450"/>
    <property type="match status" value="1"/>
</dbReference>
<dbReference type="PRINTS" id="PR00465">
    <property type="entry name" value="EP450IV"/>
</dbReference>
<keyword evidence="9" id="KW-1185">Reference proteome</keyword>
<name>A0AA39L5X2_SARSR</name>
<comment type="similarity">
    <text evidence="2">Belongs to the cytochrome P450 family.</text>
</comment>
<keyword evidence="3 7" id="KW-0349">Heme</keyword>
<evidence type="ECO:0000256" key="4">
    <source>
        <dbReference type="ARBA" id="ARBA00022723"/>
    </source>
</evidence>
<proteinExistence type="inferred from homology"/>
<organism evidence="8 9">
    <name type="scientific">Sarocladium strictum</name>
    <name type="common">Black bundle disease fungus</name>
    <name type="synonym">Acremonium strictum</name>
    <dbReference type="NCBI Taxonomy" id="5046"/>
    <lineage>
        <taxon>Eukaryota</taxon>
        <taxon>Fungi</taxon>
        <taxon>Dikarya</taxon>
        <taxon>Ascomycota</taxon>
        <taxon>Pezizomycotina</taxon>
        <taxon>Sordariomycetes</taxon>
        <taxon>Hypocreomycetidae</taxon>
        <taxon>Hypocreales</taxon>
        <taxon>Sarocladiaceae</taxon>
        <taxon>Sarocladium</taxon>
    </lineage>
</organism>
<evidence type="ECO:0000256" key="6">
    <source>
        <dbReference type="ARBA" id="ARBA00023033"/>
    </source>
</evidence>
<evidence type="ECO:0000313" key="8">
    <source>
        <dbReference type="EMBL" id="KAK0385307.1"/>
    </source>
</evidence>
<dbReference type="GO" id="GO:0004497">
    <property type="term" value="F:monooxygenase activity"/>
    <property type="evidence" value="ECO:0007669"/>
    <property type="project" value="UniProtKB-KW"/>
</dbReference>
<protein>
    <recommendedName>
        <fullName evidence="10">Cytochrome P450</fullName>
    </recommendedName>
</protein>
<gene>
    <name evidence="8" type="ORF">NLU13_7783</name>
</gene>
<evidence type="ECO:0000256" key="3">
    <source>
        <dbReference type="ARBA" id="ARBA00022617"/>
    </source>
</evidence>
<dbReference type="Proteomes" id="UP001175261">
    <property type="component" value="Unassembled WGS sequence"/>
</dbReference>
<dbReference type="AlphaFoldDB" id="A0AA39L5X2"/>
<dbReference type="PANTHER" id="PTHR24305:SF232">
    <property type="entry name" value="P450, PUTATIVE (EUROFUNG)-RELATED"/>
    <property type="match status" value="1"/>
</dbReference>
<accession>A0AA39L5X2</accession>
<dbReference type="InterPro" id="IPR002403">
    <property type="entry name" value="Cyt_P450_E_grp-IV"/>
</dbReference>
<evidence type="ECO:0000256" key="5">
    <source>
        <dbReference type="ARBA" id="ARBA00023004"/>
    </source>
</evidence>
<comment type="caution">
    <text evidence="8">The sequence shown here is derived from an EMBL/GenBank/DDBJ whole genome shotgun (WGS) entry which is preliminary data.</text>
</comment>
<feature type="binding site" description="axial binding residue" evidence="7">
    <location>
        <position position="598"/>
    </location>
    <ligand>
        <name>heme</name>
        <dbReference type="ChEBI" id="CHEBI:30413"/>
    </ligand>
    <ligandPart>
        <name>Fe</name>
        <dbReference type="ChEBI" id="CHEBI:18248"/>
    </ligandPart>
</feature>
<comment type="cofactor">
    <cofactor evidence="1 7">
        <name>heme</name>
        <dbReference type="ChEBI" id="CHEBI:30413"/>
    </cofactor>
</comment>
<keyword evidence="6" id="KW-0503">Monooxygenase</keyword>
<dbReference type="EMBL" id="JAPDFR010000007">
    <property type="protein sequence ID" value="KAK0385307.1"/>
    <property type="molecule type" value="Genomic_DNA"/>
</dbReference>
<dbReference type="Gene3D" id="1.10.630.10">
    <property type="entry name" value="Cytochrome P450"/>
    <property type="match status" value="1"/>
</dbReference>
<evidence type="ECO:0000256" key="7">
    <source>
        <dbReference type="PIRSR" id="PIRSR602403-1"/>
    </source>
</evidence>
<dbReference type="PRINTS" id="PR00385">
    <property type="entry name" value="P450"/>
</dbReference>